<name>A0A431VK33_9DEIO</name>
<evidence type="ECO:0000313" key="1">
    <source>
        <dbReference type="EMBL" id="RTR20699.1"/>
    </source>
</evidence>
<dbReference type="OrthoDB" id="68793at2"/>
<protein>
    <submittedName>
        <fullName evidence="1">Uncharacterized protein</fullName>
    </submittedName>
</protein>
<reference evidence="1 2" key="1">
    <citation type="submission" date="2018-12" db="EMBL/GenBank/DDBJ databases">
        <title>Deinococcus radiophilus ATCC 27603 genome sequencing and assembly.</title>
        <authorList>
            <person name="Maclea K.S."/>
            <person name="Maynard C.R."/>
        </authorList>
    </citation>
    <scope>NUCLEOTIDE SEQUENCE [LARGE SCALE GENOMIC DNA]</scope>
    <source>
        <strain evidence="1 2">ATCC 27603</strain>
    </source>
</reference>
<gene>
    <name evidence="1" type="ORF">EJ104_13165</name>
</gene>
<dbReference type="Proteomes" id="UP000277766">
    <property type="component" value="Unassembled WGS sequence"/>
</dbReference>
<comment type="caution">
    <text evidence="1">The sequence shown here is derived from an EMBL/GenBank/DDBJ whole genome shotgun (WGS) entry which is preliminary data.</text>
</comment>
<sequence>MPAGVQVALLHPDPLTLLLWRDSGRPPAPHLCEDIGEDCGLYSPVFAPDPQQRYPGAVVITEGFTGQLCTHEFNFPVHGDGRLHFFHSRTCVHCRVNVATVHSRRGRQISCEYGGWNVRAHIFHAWAKRGPVPGSLEVQAWH</sequence>
<organism evidence="1 2">
    <name type="scientific">Deinococcus radiophilus</name>
    <dbReference type="NCBI Taxonomy" id="32062"/>
    <lineage>
        <taxon>Bacteria</taxon>
        <taxon>Thermotogati</taxon>
        <taxon>Deinococcota</taxon>
        <taxon>Deinococci</taxon>
        <taxon>Deinococcales</taxon>
        <taxon>Deinococcaceae</taxon>
        <taxon>Deinococcus</taxon>
    </lineage>
</organism>
<proteinExistence type="predicted"/>
<evidence type="ECO:0000313" key="2">
    <source>
        <dbReference type="Proteomes" id="UP000277766"/>
    </source>
</evidence>
<keyword evidence="2" id="KW-1185">Reference proteome</keyword>
<accession>A0A431VK33</accession>
<dbReference type="EMBL" id="RXPE01000052">
    <property type="protein sequence ID" value="RTR20699.1"/>
    <property type="molecule type" value="Genomic_DNA"/>
</dbReference>
<dbReference type="AlphaFoldDB" id="A0A431VK33"/>